<comment type="similarity">
    <text evidence="1">Belongs to the universal ribosomal protein uL3 family.</text>
</comment>
<evidence type="ECO:0000256" key="3">
    <source>
        <dbReference type="ARBA" id="ARBA00023274"/>
    </source>
</evidence>
<evidence type="ECO:0000256" key="2">
    <source>
        <dbReference type="ARBA" id="ARBA00022980"/>
    </source>
</evidence>
<dbReference type="EMBL" id="JAQQBR010000003">
    <property type="protein sequence ID" value="KAK0179533.1"/>
    <property type="molecule type" value="Genomic_DNA"/>
</dbReference>
<dbReference type="InterPro" id="IPR009000">
    <property type="entry name" value="Transl_B-barrel_sf"/>
</dbReference>
<evidence type="ECO:0000313" key="6">
    <source>
        <dbReference type="EMBL" id="KAK0179533.1"/>
    </source>
</evidence>
<dbReference type="PANTHER" id="PTHR11229">
    <property type="entry name" value="50S RIBOSOMAL PROTEIN L3"/>
    <property type="match status" value="1"/>
</dbReference>
<dbReference type="GO" id="GO:0006412">
    <property type="term" value="P:translation"/>
    <property type="evidence" value="ECO:0007669"/>
    <property type="project" value="InterPro"/>
</dbReference>
<keyword evidence="3" id="KW-0687">Ribonucleoprotein</keyword>
<proteinExistence type="inferred from homology"/>
<dbReference type="AlphaFoldDB" id="A0AA39G1C7"/>
<sequence length="370" mass="41949">MVTFVKVCSGLSIINNFLKPRVDLLSVPNRGRKHYVVQPRKRIPPWLPKQTRVMYQENLTSENANFVKETIDSKYGKRDAFSGCYSPLKVPPIEPATEWTPESRRTGVIARKIGIYPMWLKNGRRVLTTVLHICDNHVIKYIPPEEWKPMIATRHIIPKRKLGCLVVGAESTDPQKFTKQYCGLFTDAGVMPKRLLCRFAVSPDGALQPGTPLYAAHFKPGDVVDIRGKTIDRGFQGVMKRWGFSGMPATHGVTKTHRRPGNIGFGSGKARVLPGTKLPGHMGNRYRVFRGIRVLRVNNKYNVIWVLGQAIPGETNSLVQVYDTLLPRRQRKVAPYFPTYIPNDDQLPDELLDDDIHPFDAPTIEFQPEK</sequence>
<dbReference type="Proteomes" id="UP001168972">
    <property type="component" value="Unassembled WGS sequence"/>
</dbReference>
<evidence type="ECO:0000256" key="4">
    <source>
        <dbReference type="ARBA" id="ARBA00035209"/>
    </source>
</evidence>
<evidence type="ECO:0000256" key="1">
    <source>
        <dbReference type="ARBA" id="ARBA00006540"/>
    </source>
</evidence>
<dbReference type="InterPro" id="IPR000597">
    <property type="entry name" value="Ribosomal_uL3"/>
</dbReference>
<dbReference type="NCBIfam" id="TIGR03625">
    <property type="entry name" value="L3_bact"/>
    <property type="match status" value="1"/>
</dbReference>
<name>A0AA39G1C7_MICHY</name>
<dbReference type="Gene3D" id="2.40.30.10">
    <property type="entry name" value="Translation factors"/>
    <property type="match status" value="2"/>
</dbReference>
<organism evidence="6 7">
    <name type="scientific">Microctonus hyperodae</name>
    <name type="common">Parasitoid wasp</name>
    <dbReference type="NCBI Taxonomy" id="165561"/>
    <lineage>
        <taxon>Eukaryota</taxon>
        <taxon>Metazoa</taxon>
        <taxon>Ecdysozoa</taxon>
        <taxon>Arthropoda</taxon>
        <taxon>Hexapoda</taxon>
        <taxon>Insecta</taxon>
        <taxon>Pterygota</taxon>
        <taxon>Neoptera</taxon>
        <taxon>Endopterygota</taxon>
        <taxon>Hymenoptera</taxon>
        <taxon>Apocrita</taxon>
        <taxon>Ichneumonoidea</taxon>
        <taxon>Braconidae</taxon>
        <taxon>Euphorinae</taxon>
        <taxon>Microctonus</taxon>
    </lineage>
</organism>
<evidence type="ECO:0000313" key="7">
    <source>
        <dbReference type="Proteomes" id="UP001168972"/>
    </source>
</evidence>
<evidence type="ECO:0000256" key="5">
    <source>
        <dbReference type="ARBA" id="ARBA00035396"/>
    </source>
</evidence>
<dbReference type="FunFam" id="2.40.30.10:FF:000049">
    <property type="entry name" value="39S ribosomal protein L3, mitochondrial"/>
    <property type="match status" value="1"/>
</dbReference>
<dbReference type="SUPFAM" id="SSF50447">
    <property type="entry name" value="Translation proteins"/>
    <property type="match status" value="1"/>
</dbReference>
<keyword evidence="2" id="KW-0689">Ribosomal protein</keyword>
<dbReference type="InterPro" id="IPR019927">
    <property type="entry name" value="Ribosomal_uL3_bac/org-type"/>
</dbReference>
<dbReference type="GO" id="GO:0003735">
    <property type="term" value="F:structural constituent of ribosome"/>
    <property type="evidence" value="ECO:0007669"/>
    <property type="project" value="InterPro"/>
</dbReference>
<comment type="caution">
    <text evidence="6">The sequence shown here is derived from an EMBL/GenBank/DDBJ whole genome shotgun (WGS) entry which is preliminary data.</text>
</comment>
<dbReference type="Pfam" id="PF00297">
    <property type="entry name" value="Ribosomal_L3"/>
    <property type="match status" value="1"/>
</dbReference>
<accession>A0AA39G1C7</accession>
<reference evidence="6" key="2">
    <citation type="submission" date="2023-03" db="EMBL/GenBank/DDBJ databases">
        <authorList>
            <person name="Inwood S.N."/>
            <person name="Skelly J.G."/>
            <person name="Guhlin J."/>
            <person name="Harrop T.W.R."/>
            <person name="Goldson S.G."/>
            <person name="Dearden P.K."/>
        </authorList>
    </citation>
    <scope>NUCLEOTIDE SEQUENCE</scope>
    <source>
        <strain evidence="6">Lincoln</strain>
        <tissue evidence="6">Whole body</tissue>
    </source>
</reference>
<keyword evidence="7" id="KW-1185">Reference proteome</keyword>
<protein>
    <recommendedName>
        <fullName evidence="4">Large ribosomal subunit protein uL3m</fullName>
    </recommendedName>
    <alternativeName>
        <fullName evidence="5">39S ribosomal protein L3, mitochondrial</fullName>
    </alternativeName>
</protein>
<dbReference type="PANTHER" id="PTHR11229:SF8">
    <property type="entry name" value="LARGE RIBOSOMAL SUBUNIT PROTEIN UL3M"/>
    <property type="match status" value="1"/>
</dbReference>
<reference evidence="6" key="1">
    <citation type="journal article" date="2023" name="bioRxiv">
        <title>Scaffold-level genome assemblies of two parasitoid biocontrol wasps reveal the parthenogenesis mechanism and an associated novel virus.</title>
        <authorList>
            <person name="Inwood S."/>
            <person name="Skelly J."/>
            <person name="Guhlin J."/>
            <person name="Harrop T."/>
            <person name="Goldson S."/>
            <person name="Dearden P."/>
        </authorList>
    </citation>
    <scope>NUCLEOTIDE SEQUENCE</scope>
    <source>
        <strain evidence="6">Lincoln</strain>
        <tissue evidence="6">Whole body</tissue>
    </source>
</reference>
<dbReference type="GO" id="GO:0005762">
    <property type="term" value="C:mitochondrial large ribosomal subunit"/>
    <property type="evidence" value="ECO:0007669"/>
    <property type="project" value="TreeGrafter"/>
</dbReference>
<gene>
    <name evidence="6" type="ORF">PV327_005277</name>
</gene>